<comment type="caution">
    <text evidence="2">The sequence shown here is derived from an EMBL/GenBank/DDBJ whole genome shotgun (WGS) entry which is preliminary data.</text>
</comment>
<organism evidence="2 3">
    <name type="scientific">Thalassospira profundimaris</name>
    <dbReference type="NCBI Taxonomy" id="502049"/>
    <lineage>
        <taxon>Bacteria</taxon>
        <taxon>Pseudomonadati</taxon>
        <taxon>Pseudomonadota</taxon>
        <taxon>Alphaproteobacteria</taxon>
        <taxon>Rhodospirillales</taxon>
        <taxon>Thalassospiraceae</taxon>
        <taxon>Thalassospira</taxon>
    </lineage>
</organism>
<dbReference type="EMBL" id="JPWB01000001">
    <property type="protein sequence ID" value="RCK25319.1"/>
    <property type="molecule type" value="Genomic_DNA"/>
</dbReference>
<evidence type="ECO:0000313" key="2">
    <source>
        <dbReference type="EMBL" id="RCK25319.1"/>
    </source>
</evidence>
<gene>
    <name evidence="2" type="ORF">TH6_01465</name>
</gene>
<protein>
    <submittedName>
        <fullName evidence="2">Uncharacterized protein</fullName>
    </submittedName>
</protein>
<dbReference type="AlphaFoldDB" id="A0A367VK00"/>
<reference evidence="2 3" key="1">
    <citation type="submission" date="2014-07" db="EMBL/GenBank/DDBJ databases">
        <title>Draft genome sequence of Thalassospira profundimaris R8-17.</title>
        <authorList>
            <person name="Lai Q."/>
            <person name="Shao Z."/>
        </authorList>
    </citation>
    <scope>NUCLEOTIDE SEQUENCE [LARGE SCALE GENOMIC DNA]</scope>
    <source>
        <strain evidence="2 3">R8-17</strain>
    </source>
</reference>
<sequence>MSATNLGLLIMAAAAVLLFALIILAKRALGKGAETVPRYPSLNDVSAKPPRQDSIEKGQMDFSSIDLVDIHKQSNIQRNPMDPM</sequence>
<proteinExistence type="predicted"/>
<feature type="region of interest" description="Disordered" evidence="1">
    <location>
        <begin position="35"/>
        <end position="57"/>
    </location>
</feature>
<accession>A0A367VK00</accession>
<evidence type="ECO:0000256" key="1">
    <source>
        <dbReference type="SAM" id="MobiDB-lite"/>
    </source>
</evidence>
<name>A0A367VK00_9PROT</name>
<dbReference type="RefSeq" id="WP_062956597.1">
    <property type="nucleotide sequence ID" value="NZ_JPWB01000001.1"/>
</dbReference>
<evidence type="ECO:0000313" key="3">
    <source>
        <dbReference type="Proteomes" id="UP000253061"/>
    </source>
</evidence>
<dbReference type="Proteomes" id="UP000253061">
    <property type="component" value="Unassembled WGS sequence"/>
</dbReference>